<evidence type="ECO:0000313" key="1">
    <source>
        <dbReference type="EMBL" id="UNI16620.1"/>
    </source>
</evidence>
<protein>
    <submittedName>
        <fullName evidence="1">Uncharacterized protein</fullName>
    </submittedName>
</protein>
<dbReference type="GeneID" id="72065003"/>
<reference evidence="1" key="1">
    <citation type="submission" date="2021-11" db="EMBL/GenBank/DDBJ databases">
        <title>Purpureocillium_takamizusanense_genome.</title>
        <authorList>
            <person name="Nguyen N.-H."/>
        </authorList>
    </citation>
    <scope>NUCLEOTIDE SEQUENCE</scope>
    <source>
        <strain evidence="1">PT3</strain>
    </source>
</reference>
<dbReference type="AlphaFoldDB" id="A0A9Q8QBL8"/>
<dbReference type="OrthoDB" id="311172at2759"/>
<name>A0A9Q8QBL8_9HYPO</name>
<dbReference type="KEGG" id="ptkz:JDV02_003043"/>
<evidence type="ECO:0000313" key="2">
    <source>
        <dbReference type="Proteomes" id="UP000829364"/>
    </source>
</evidence>
<dbReference type="RefSeq" id="XP_047840101.1">
    <property type="nucleotide sequence ID" value="XM_047984128.1"/>
</dbReference>
<sequence length="124" mass="13411">MVASASPSVINRVDILRDVMSSILVPGTKLPKRRIGRLAMTVMELDFADVDADTQALADLRDGLARIVRSLASEQLRDLDKSVLGLSAEVSGCLRRPLISTPSLGSFRTLNNRSLKTAPRIHGS</sequence>
<gene>
    <name evidence="1" type="ORF">JDV02_003043</name>
</gene>
<keyword evidence="2" id="KW-1185">Reference proteome</keyword>
<organism evidence="1 2">
    <name type="scientific">Purpureocillium takamizusanense</name>
    <dbReference type="NCBI Taxonomy" id="2060973"/>
    <lineage>
        <taxon>Eukaryota</taxon>
        <taxon>Fungi</taxon>
        <taxon>Dikarya</taxon>
        <taxon>Ascomycota</taxon>
        <taxon>Pezizomycotina</taxon>
        <taxon>Sordariomycetes</taxon>
        <taxon>Hypocreomycetidae</taxon>
        <taxon>Hypocreales</taxon>
        <taxon>Ophiocordycipitaceae</taxon>
        <taxon>Purpureocillium</taxon>
    </lineage>
</organism>
<proteinExistence type="predicted"/>
<dbReference type="EMBL" id="CP086355">
    <property type="protein sequence ID" value="UNI16620.1"/>
    <property type="molecule type" value="Genomic_DNA"/>
</dbReference>
<accession>A0A9Q8QBL8</accession>
<dbReference type="Proteomes" id="UP000829364">
    <property type="component" value="Chromosome 2"/>
</dbReference>